<reference evidence="8 9" key="1">
    <citation type="submission" date="2022-01" db="EMBL/GenBank/DDBJ databases">
        <title>A high-quality chromosome-level genome assembly of rohu carp, Labeo rohita.</title>
        <authorList>
            <person name="Arick M.A. II"/>
            <person name="Hsu C.-Y."/>
            <person name="Magbanua Z."/>
            <person name="Pechanova O."/>
            <person name="Grover C."/>
            <person name="Miller E."/>
            <person name="Thrash A."/>
            <person name="Ezzel L."/>
            <person name="Alam S."/>
            <person name="Benzie J."/>
            <person name="Hamilton M."/>
            <person name="Karsi A."/>
            <person name="Lawrence M.L."/>
            <person name="Peterson D.G."/>
        </authorList>
    </citation>
    <scope>NUCLEOTIDE SEQUENCE [LARGE SCALE GENOMIC DNA]</scope>
    <source>
        <strain evidence="9">BAU-BD-2019</strain>
        <tissue evidence="8">Blood</tissue>
    </source>
</reference>
<keyword evidence="7" id="KW-0732">Signal</keyword>
<comment type="caution">
    <text evidence="8">The sequence shown here is derived from an EMBL/GenBank/DDBJ whole genome shotgun (WGS) entry which is preliminary data.</text>
</comment>
<proteinExistence type="inferred from homology"/>
<dbReference type="SUPFAM" id="SSF56399">
    <property type="entry name" value="ADP-ribosylation"/>
    <property type="match status" value="1"/>
</dbReference>
<dbReference type="PANTHER" id="PTHR10339:SF27">
    <property type="entry name" value="NAD(P)(+)--ARGININE ADP-RIBOSYLTRANSFERASE"/>
    <property type="match status" value="1"/>
</dbReference>
<keyword evidence="3 7" id="KW-0808">Transferase</keyword>
<keyword evidence="7" id="KW-0520">NAD</keyword>
<dbReference type="InterPro" id="IPR050999">
    <property type="entry name" value="ADP-ribosyltransferase_ARG"/>
</dbReference>
<comment type="similarity">
    <text evidence="1 7">Belongs to the Arg-specific ADP-ribosyltransferase family.</text>
</comment>
<evidence type="ECO:0000256" key="7">
    <source>
        <dbReference type="RuleBase" id="RU361228"/>
    </source>
</evidence>
<dbReference type="EC" id="2.4.2.31" evidence="7"/>
<keyword evidence="2 7" id="KW-0328">Glycosyltransferase</keyword>
<keyword evidence="4" id="KW-0548">Nucleotidyltransferase</keyword>
<evidence type="ECO:0000313" key="9">
    <source>
        <dbReference type="Proteomes" id="UP000830375"/>
    </source>
</evidence>
<dbReference type="EMBL" id="JACTAM010002209">
    <property type="protein sequence ID" value="KAI2645538.1"/>
    <property type="molecule type" value="Genomic_DNA"/>
</dbReference>
<gene>
    <name evidence="8" type="ORF">H4Q32_026125</name>
</gene>
<comment type="catalytic activity">
    <reaction evidence="6 7">
        <text>L-arginyl-[protein] + NAD(+) = N(omega)-(ADP-D-ribosyl)-L-arginyl-[protein] + nicotinamide + H(+)</text>
        <dbReference type="Rhea" id="RHEA:19149"/>
        <dbReference type="Rhea" id="RHEA-COMP:10532"/>
        <dbReference type="Rhea" id="RHEA-COMP:15087"/>
        <dbReference type="ChEBI" id="CHEBI:15378"/>
        <dbReference type="ChEBI" id="CHEBI:17154"/>
        <dbReference type="ChEBI" id="CHEBI:29965"/>
        <dbReference type="ChEBI" id="CHEBI:57540"/>
        <dbReference type="ChEBI" id="CHEBI:142554"/>
        <dbReference type="EC" id="2.4.2.31"/>
    </reaction>
</comment>
<dbReference type="Pfam" id="PF01129">
    <property type="entry name" value="ART"/>
    <property type="match status" value="2"/>
</dbReference>
<evidence type="ECO:0000256" key="2">
    <source>
        <dbReference type="ARBA" id="ARBA00022676"/>
    </source>
</evidence>
<feature type="signal peptide" evidence="7">
    <location>
        <begin position="1"/>
        <end position="24"/>
    </location>
</feature>
<feature type="chain" id="PRO_5045001049" description="NAD(P)(+)--arginine ADP-ribosyltransferase" evidence="7">
    <location>
        <begin position="25"/>
        <end position="175"/>
    </location>
</feature>
<evidence type="ECO:0000256" key="4">
    <source>
        <dbReference type="ARBA" id="ARBA00022695"/>
    </source>
</evidence>
<dbReference type="PANTHER" id="PTHR10339">
    <property type="entry name" value="ADP-RIBOSYLTRANSFERASE"/>
    <property type="match status" value="1"/>
</dbReference>
<sequence length="175" mass="19546">MLLMIEALLLISAALQDRAAVADGKTLPLDMALNSVDDLYVGCKKNMAYRVETELLKNELSNSDFKEAWQKAEEDHKPPEDNLKEIHSTQAEEFGTKSCFEITTCEGANVTKYSALPIEKEVLIPPYEVFNVTEVKTRNVQEDLWPEHFVNITSNIVPPEATGEEASCVPYPALT</sequence>
<keyword evidence="5 7" id="KW-0521">NADP</keyword>
<evidence type="ECO:0000256" key="1">
    <source>
        <dbReference type="ARBA" id="ARBA00009558"/>
    </source>
</evidence>
<keyword evidence="9" id="KW-1185">Reference proteome</keyword>
<organism evidence="8 9">
    <name type="scientific">Labeo rohita</name>
    <name type="common">Indian major carp</name>
    <name type="synonym">Cyprinus rohita</name>
    <dbReference type="NCBI Taxonomy" id="84645"/>
    <lineage>
        <taxon>Eukaryota</taxon>
        <taxon>Metazoa</taxon>
        <taxon>Chordata</taxon>
        <taxon>Craniata</taxon>
        <taxon>Vertebrata</taxon>
        <taxon>Euteleostomi</taxon>
        <taxon>Actinopterygii</taxon>
        <taxon>Neopterygii</taxon>
        <taxon>Teleostei</taxon>
        <taxon>Ostariophysi</taxon>
        <taxon>Cypriniformes</taxon>
        <taxon>Cyprinidae</taxon>
        <taxon>Labeoninae</taxon>
        <taxon>Labeonini</taxon>
        <taxon>Labeo</taxon>
    </lineage>
</organism>
<evidence type="ECO:0000256" key="3">
    <source>
        <dbReference type="ARBA" id="ARBA00022679"/>
    </source>
</evidence>
<name>A0ABQ8L7D1_LABRO</name>
<dbReference type="Proteomes" id="UP000830375">
    <property type="component" value="Unassembled WGS sequence"/>
</dbReference>
<dbReference type="InterPro" id="IPR000768">
    <property type="entry name" value="ART"/>
</dbReference>
<dbReference type="Gene3D" id="3.90.176.10">
    <property type="entry name" value="Toxin ADP-ribosyltransferase, Chain A, domain 1"/>
    <property type="match status" value="2"/>
</dbReference>
<evidence type="ECO:0000256" key="6">
    <source>
        <dbReference type="ARBA" id="ARBA00047597"/>
    </source>
</evidence>
<protein>
    <recommendedName>
        <fullName evidence="7">NAD(P)(+)--arginine ADP-ribosyltransferase</fullName>
        <ecNumber evidence="7">2.4.2.31</ecNumber>
    </recommendedName>
    <alternativeName>
        <fullName evidence="7">Mono(ADP-ribosyl)transferase</fullName>
    </alternativeName>
</protein>
<evidence type="ECO:0000256" key="5">
    <source>
        <dbReference type="ARBA" id="ARBA00022857"/>
    </source>
</evidence>
<accession>A0ABQ8L7D1</accession>
<evidence type="ECO:0000313" key="8">
    <source>
        <dbReference type="EMBL" id="KAI2645538.1"/>
    </source>
</evidence>